<dbReference type="InterPro" id="IPR025930">
    <property type="entry name" value="NETI"/>
</dbReference>
<sequence>MVDSGRSRSRKERSNVPKKNNSKKRFEVEENETIGQCLDRMKKEGYTPIRRAEEPVFREEKRNGEKVMEPVGKTIVFHAIKQ</sequence>
<name>A0A838CVD0_9BACI</name>
<evidence type="ECO:0000256" key="1">
    <source>
        <dbReference type="SAM" id="MobiDB-lite"/>
    </source>
</evidence>
<evidence type="ECO:0000313" key="2">
    <source>
        <dbReference type="EMBL" id="MBA2175940.1"/>
    </source>
</evidence>
<feature type="region of interest" description="Disordered" evidence="1">
    <location>
        <begin position="1"/>
        <end position="30"/>
    </location>
</feature>
<keyword evidence="3" id="KW-1185">Reference proteome</keyword>
<dbReference type="EMBL" id="JACEFG010000003">
    <property type="protein sequence ID" value="MBA2175940.1"/>
    <property type="molecule type" value="Genomic_DNA"/>
</dbReference>
<reference evidence="2 3" key="1">
    <citation type="journal article" date="2004" name="Extremophiles">
        <title>Halobacillus locisalis sp. nov., a halophilic bacterium isolated from a marine solar saltern of the Yellow Sea in Korea.</title>
        <authorList>
            <person name="Yoon J.H."/>
            <person name="Kang K.H."/>
            <person name="Oh T.K."/>
            <person name="Park Y.H."/>
        </authorList>
    </citation>
    <scope>NUCLEOTIDE SEQUENCE [LARGE SCALE GENOMIC DNA]</scope>
    <source>
        <strain evidence="2 3">KCTC 3788</strain>
    </source>
</reference>
<evidence type="ECO:0000313" key="3">
    <source>
        <dbReference type="Proteomes" id="UP000571017"/>
    </source>
</evidence>
<comment type="caution">
    <text evidence="2">The sequence shown here is derived from an EMBL/GenBank/DDBJ whole genome shotgun (WGS) entry which is preliminary data.</text>
</comment>
<dbReference type="Proteomes" id="UP000571017">
    <property type="component" value="Unassembled WGS sequence"/>
</dbReference>
<dbReference type="AlphaFoldDB" id="A0A838CVD0"/>
<protein>
    <submittedName>
        <fullName evidence="2">NETI motif-containing protein</fullName>
    </submittedName>
</protein>
<gene>
    <name evidence="2" type="ORF">H0266_13665</name>
</gene>
<proteinExistence type="predicted"/>
<dbReference type="Pfam" id="PF14044">
    <property type="entry name" value="NETI"/>
    <property type="match status" value="1"/>
</dbReference>
<accession>A0A838CVD0</accession>
<organism evidence="2 3">
    <name type="scientific">Halobacillus locisalis</name>
    <dbReference type="NCBI Taxonomy" id="220753"/>
    <lineage>
        <taxon>Bacteria</taxon>
        <taxon>Bacillati</taxon>
        <taxon>Bacillota</taxon>
        <taxon>Bacilli</taxon>
        <taxon>Bacillales</taxon>
        <taxon>Bacillaceae</taxon>
        <taxon>Halobacillus</taxon>
    </lineage>
</organism>